<proteinExistence type="predicted"/>
<evidence type="ECO:0000313" key="1">
    <source>
        <dbReference type="EMBL" id="SPM46169.1"/>
    </source>
</evidence>
<evidence type="ECO:0000313" key="2">
    <source>
        <dbReference type="Proteomes" id="UP000244889"/>
    </source>
</evidence>
<dbReference type="Pfam" id="PF03524">
    <property type="entry name" value="CagX"/>
    <property type="match status" value="1"/>
</dbReference>
<organism evidence="1 2">
    <name type="scientific">Orientia tsutsugamushi</name>
    <name type="common">Rickettsia tsutsugamushi</name>
    <dbReference type="NCBI Taxonomy" id="784"/>
    <lineage>
        <taxon>Bacteria</taxon>
        <taxon>Pseudomonadati</taxon>
        <taxon>Pseudomonadota</taxon>
        <taxon>Alphaproteobacteria</taxon>
        <taxon>Rickettsiales</taxon>
        <taxon>Rickettsiaceae</taxon>
        <taxon>Rickettsieae</taxon>
        <taxon>Orientia</taxon>
    </lineage>
</organism>
<protein>
    <submittedName>
        <fullName evidence="1">P-type conjugative transfer protein VirB9</fullName>
    </submittedName>
</protein>
<accession>A0A2R8F4G0</accession>
<dbReference type="AlphaFoldDB" id="A0A2R8F4G0"/>
<reference evidence="2" key="1">
    <citation type="submission" date="2018-03" db="EMBL/GenBank/DDBJ databases">
        <authorList>
            <person name="Batty M. E."/>
            <person name="Batty M E."/>
        </authorList>
    </citation>
    <scope>NUCLEOTIDE SEQUENCE [LARGE SCALE GENOMIC DNA]</scope>
</reference>
<dbReference type="Proteomes" id="UP000244889">
    <property type="component" value="Unassembled WGS sequence"/>
</dbReference>
<sequence>MMIIVRIFLILNLLFSSVVYSSYFEEEFPTTADDRIKTYIYNPSEVYLLVLHAGFQSSIEFAKNEEIRSIFFGDNYAWEVTYPLPNRIFIKSLEKNVRTNMTIITNKRTYEFDIVSKELEVGREHDLVYLIRFYYPQKKACNKEK</sequence>
<dbReference type="EMBL" id="OOHR01000020">
    <property type="protein sequence ID" value="SPM46169.1"/>
    <property type="molecule type" value="Genomic_DNA"/>
</dbReference>
<name>A0A2R8F4G0_ORITS</name>
<dbReference type="InterPro" id="IPR010258">
    <property type="entry name" value="Conjugal_tfr_TrbG/VirB9/CagX"/>
</dbReference>
<gene>
    <name evidence="1" type="primary">virB9</name>
    <name evidence="1" type="ORF">FPW1038_00554</name>
</gene>